<keyword evidence="1" id="KW-0812">Transmembrane</keyword>
<accession>A0ABP6QF39</accession>
<dbReference type="EMBL" id="BAAAUV010000015">
    <property type="protein sequence ID" value="GAA3225732.1"/>
    <property type="molecule type" value="Genomic_DNA"/>
</dbReference>
<keyword evidence="1" id="KW-1133">Transmembrane helix</keyword>
<name>A0ABP6QF39_9ACTN</name>
<evidence type="ECO:0000313" key="2">
    <source>
        <dbReference type="EMBL" id="GAA3225732.1"/>
    </source>
</evidence>
<sequence length="118" mass="12304">MTLPGYRTRIEAPPEPRGLGMTALTLGVIGLLTFWMCGLGMLVAAVGIAVGVMAVIKGQGRIFAFAGIALSVLALAIAAGALVWFGRQAVDCRGYAQEIDRSTCMEAKFPLLKAHPAG</sequence>
<evidence type="ECO:0000313" key="3">
    <source>
        <dbReference type="Proteomes" id="UP001501237"/>
    </source>
</evidence>
<evidence type="ECO:0008006" key="4">
    <source>
        <dbReference type="Google" id="ProtNLM"/>
    </source>
</evidence>
<protein>
    <recommendedName>
        <fullName evidence="4">DUF4190 domain-containing protein</fullName>
    </recommendedName>
</protein>
<evidence type="ECO:0000256" key="1">
    <source>
        <dbReference type="SAM" id="Phobius"/>
    </source>
</evidence>
<keyword evidence="3" id="KW-1185">Reference proteome</keyword>
<organism evidence="2 3">
    <name type="scientific">Actinocorallia longicatena</name>
    <dbReference type="NCBI Taxonomy" id="111803"/>
    <lineage>
        <taxon>Bacteria</taxon>
        <taxon>Bacillati</taxon>
        <taxon>Actinomycetota</taxon>
        <taxon>Actinomycetes</taxon>
        <taxon>Streptosporangiales</taxon>
        <taxon>Thermomonosporaceae</taxon>
        <taxon>Actinocorallia</taxon>
    </lineage>
</organism>
<comment type="caution">
    <text evidence="2">The sequence shown here is derived from an EMBL/GenBank/DDBJ whole genome shotgun (WGS) entry which is preliminary data.</text>
</comment>
<dbReference type="Proteomes" id="UP001501237">
    <property type="component" value="Unassembled WGS sequence"/>
</dbReference>
<keyword evidence="1" id="KW-0472">Membrane</keyword>
<dbReference type="RefSeq" id="WP_344833464.1">
    <property type="nucleotide sequence ID" value="NZ_BAAAUV010000015.1"/>
</dbReference>
<proteinExistence type="predicted"/>
<feature type="transmembrane region" description="Helical" evidence="1">
    <location>
        <begin position="63"/>
        <end position="85"/>
    </location>
</feature>
<feature type="transmembrane region" description="Helical" evidence="1">
    <location>
        <begin position="23"/>
        <end position="56"/>
    </location>
</feature>
<reference evidence="3" key="1">
    <citation type="journal article" date="2019" name="Int. J. Syst. Evol. Microbiol.">
        <title>The Global Catalogue of Microorganisms (GCM) 10K type strain sequencing project: providing services to taxonomists for standard genome sequencing and annotation.</title>
        <authorList>
            <consortium name="The Broad Institute Genomics Platform"/>
            <consortium name="The Broad Institute Genome Sequencing Center for Infectious Disease"/>
            <person name="Wu L."/>
            <person name="Ma J."/>
        </authorList>
    </citation>
    <scope>NUCLEOTIDE SEQUENCE [LARGE SCALE GENOMIC DNA]</scope>
    <source>
        <strain evidence="3">JCM 9377</strain>
    </source>
</reference>
<gene>
    <name evidence="2" type="ORF">GCM10010468_53570</name>
</gene>